<dbReference type="SUPFAM" id="SSF46689">
    <property type="entry name" value="Homeodomain-like"/>
    <property type="match status" value="1"/>
</dbReference>
<keyword evidence="4" id="KW-0614">Plasmid</keyword>
<dbReference type="PhylomeDB" id="A7IQ28"/>
<gene>
    <name evidence="4" type="ordered locus">Xaut_4918</name>
</gene>
<evidence type="ECO:0000256" key="1">
    <source>
        <dbReference type="ARBA" id="ARBA00023125"/>
    </source>
</evidence>
<organism evidence="4 5">
    <name type="scientific">Xanthobacter autotrophicus (strain ATCC BAA-1158 / Py2)</name>
    <dbReference type="NCBI Taxonomy" id="78245"/>
    <lineage>
        <taxon>Bacteria</taxon>
        <taxon>Pseudomonadati</taxon>
        <taxon>Pseudomonadota</taxon>
        <taxon>Alphaproteobacteria</taxon>
        <taxon>Hyphomicrobiales</taxon>
        <taxon>Xanthobacteraceae</taxon>
        <taxon>Xanthobacter</taxon>
    </lineage>
</organism>
<keyword evidence="1 2" id="KW-0238">DNA-binding</keyword>
<dbReference type="OrthoDB" id="2356263at2"/>
<feature type="domain" description="HTH tetR-type" evidence="3">
    <location>
        <begin position="11"/>
        <end position="71"/>
    </location>
</feature>
<dbReference type="Pfam" id="PF17920">
    <property type="entry name" value="TetR_C_16"/>
    <property type="match status" value="1"/>
</dbReference>
<protein>
    <submittedName>
        <fullName evidence="4">Transcriptional regulator, TetR family</fullName>
    </submittedName>
</protein>
<dbReference type="Proteomes" id="UP000002417">
    <property type="component" value="Plasmid pXAUT01"/>
</dbReference>
<dbReference type="Gene3D" id="1.10.357.10">
    <property type="entry name" value="Tetracycline Repressor, domain 2"/>
    <property type="match status" value="1"/>
</dbReference>
<dbReference type="EMBL" id="CP000782">
    <property type="protein sequence ID" value="ABS70124.1"/>
    <property type="molecule type" value="Genomic_DNA"/>
</dbReference>
<keyword evidence="5" id="KW-1185">Reference proteome</keyword>
<dbReference type="InterPro" id="IPR001647">
    <property type="entry name" value="HTH_TetR"/>
</dbReference>
<accession>A7IQ28</accession>
<dbReference type="eggNOG" id="COG1309">
    <property type="taxonomic scope" value="Bacteria"/>
</dbReference>
<feature type="DNA-binding region" description="H-T-H motif" evidence="2">
    <location>
        <begin position="34"/>
        <end position="53"/>
    </location>
</feature>
<dbReference type="KEGG" id="xau:Xaut_4918"/>
<evidence type="ECO:0000256" key="2">
    <source>
        <dbReference type="PROSITE-ProRule" id="PRU00335"/>
    </source>
</evidence>
<evidence type="ECO:0000259" key="3">
    <source>
        <dbReference type="PROSITE" id="PS50977"/>
    </source>
</evidence>
<dbReference type="PROSITE" id="PS50977">
    <property type="entry name" value="HTH_TETR_2"/>
    <property type="match status" value="1"/>
</dbReference>
<geneLocation type="plasmid" evidence="4 5">
    <name>pXAUT01</name>
</geneLocation>
<name>A7IQ28_XANP2</name>
<sequence>MLIGSATKPAMATRDRILAAAILRFSMHSYEETGLRDIAADVGVDVAYVHRCFGSKERLFTEAVRATIQADRILADAAADPARVLASQIFSRDGARSPDEVGPLDIVIRSLSSPKAASVLRAFIVEEFIAPLSERLGQPGMQEASMIAAFLVGIGIMRTVLQVAPLQEPEGGELERRMTEAITCMMGGAGRHT</sequence>
<dbReference type="HOGENOM" id="CLU_069356_10_1_5"/>
<proteinExistence type="predicted"/>
<reference evidence="4 5" key="1">
    <citation type="submission" date="2007-07" db="EMBL/GenBank/DDBJ databases">
        <title>Complete sequence of plasmid pXAUT01 of Xanthobacter autotrophicus Py2.</title>
        <authorList>
            <consortium name="US DOE Joint Genome Institute"/>
            <person name="Copeland A."/>
            <person name="Lucas S."/>
            <person name="Lapidus A."/>
            <person name="Barry K."/>
            <person name="Glavina del Rio T."/>
            <person name="Hammon N."/>
            <person name="Israni S."/>
            <person name="Dalin E."/>
            <person name="Tice H."/>
            <person name="Pitluck S."/>
            <person name="Sims D."/>
            <person name="Brettin T."/>
            <person name="Bruce D."/>
            <person name="Detter J.C."/>
            <person name="Han C."/>
            <person name="Tapia R."/>
            <person name="Brainard J."/>
            <person name="Schmutz J."/>
            <person name="Larimer F."/>
            <person name="Land M."/>
            <person name="Hauser L."/>
            <person name="Kyrpides N."/>
            <person name="Kim E."/>
            <person name="Ensigns S.A."/>
            <person name="Richardson P."/>
        </authorList>
    </citation>
    <scope>NUCLEOTIDE SEQUENCE [LARGE SCALE GENOMIC DNA]</scope>
    <source>
        <strain evidence="5">ATCC BAA-1158 / Py2</strain>
        <plasmid evidence="5">Plasmid pXAUT01</plasmid>
    </source>
</reference>
<dbReference type="GO" id="GO:0003677">
    <property type="term" value="F:DNA binding"/>
    <property type="evidence" value="ECO:0007669"/>
    <property type="project" value="UniProtKB-UniRule"/>
</dbReference>
<dbReference type="InterPro" id="IPR009057">
    <property type="entry name" value="Homeodomain-like_sf"/>
</dbReference>
<dbReference type="InterPro" id="IPR041678">
    <property type="entry name" value="TetR_C_16"/>
</dbReference>
<evidence type="ECO:0000313" key="4">
    <source>
        <dbReference type="EMBL" id="ABS70124.1"/>
    </source>
</evidence>
<dbReference type="InterPro" id="IPR036271">
    <property type="entry name" value="Tet_transcr_reg_TetR-rel_C_sf"/>
</dbReference>
<evidence type="ECO:0000313" key="5">
    <source>
        <dbReference type="Proteomes" id="UP000002417"/>
    </source>
</evidence>
<dbReference type="SUPFAM" id="SSF48498">
    <property type="entry name" value="Tetracyclin repressor-like, C-terminal domain"/>
    <property type="match status" value="1"/>
</dbReference>
<dbReference type="Pfam" id="PF00440">
    <property type="entry name" value="TetR_N"/>
    <property type="match status" value="1"/>
</dbReference>
<dbReference type="AlphaFoldDB" id="A7IQ28"/>